<dbReference type="PROSITE" id="PS51481">
    <property type="entry name" value="DHAK"/>
    <property type="match status" value="1"/>
</dbReference>
<protein>
    <submittedName>
        <fullName evidence="2">PTS-dependent dihydroxyacetone kinase, dihydroxyacetone-binding subunit DhaK</fullName>
        <ecNumber evidence="2">2.7.-.-</ecNumber>
    </submittedName>
</protein>
<accession>A0A240EQY1</accession>
<keyword evidence="2" id="KW-0808">Transferase</keyword>
<dbReference type="InterPro" id="IPR004006">
    <property type="entry name" value="DhaK_dom"/>
</dbReference>
<dbReference type="InterPro" id="IPR050861">
    <property type="entry name" value="Dihydroxyacetone_Kinase"/>
</dbReference>
<dbReference type="PANTHER" id="PTHR28629:SF4">
    <property type="entry name" value="TRIOKINASE_FMN CYCLASE"/>
    <property type="match status" value="1"/>
</dbReference>
<proteinExistence type="predicted"/>
<name>A0A240EQY1_9VIBR</name>
<dbReference type="GO" id="GO:0019563">
    <property type="term" value="P:glycerol catabolic process"/>
    <property type="evidence" value="ECO:0007669"/>
    <property type="project" value="TreeGrafter"/>
</dbReference>
<dbReference type="RefSeq" id="WP_096995872.1">
    <property type="nucleotide sequence ID" value="NZ_JBHSII010000001.1"/>
</dbReference>
<keyword evidence="2" id="KW-0418">Kinase</keyword>
<dbReference type="GO" id="GO:0005829">
    <property type="term" value="C:cytosol"/>
    <property type="evidence" value="ECO:0007669"/>
    <property type="project" value="TreeGrafter"/>
</dbReference>
<dbReference type="EC" id="2.7.-.-" evidence="2"/>
<dbReference type="OrthoDB" id="9806345at2"/>
<gene>
    <name evidence="2" type="primary">dhaK_2</name>
    <name evidence="2" type="ORF">VTH8203_04721</name>
</gene>
<dbReference type="PANTHER" id="PTHR28629">
    <property type="entry name" value="TRIOKINASE/FMN CYCLASE"/>
    <property type="match status" value="1"/>
</dbReference>
<evidence type="ECO:0000313" key="3">
    <source>
        <dbReference type="Proteomes" id="UP000219336"/>
    </source>
</evidence>
<dbReference type="SUPFAM" id="SSF82549">
    <property type="entry name" value="DAK1/DegV-like"/>
    <property type="match status" value="1"/>
</dbReference>
<sequence>MRKPKKLINDPMAVAREQFDGLLAAMNGKLEGLPGITAAMRTDFPQDKVAIVTGGGAGHEPLFAGYVGKGLADAAALGDIFAAPAPNVILQTTEAVNNGKGVIYIYGNYAGDNMNFDIAAELADDDDIKTHTIRVWDDVASAPLEKIEERRGTAGDLYVLKIAGAASEKYDDFDQIVAVTERARDYTRSIGVALSAGSVPQTNTFNFELPDDELEIGMGLHGEPGVSREKMTSADDVVTRLIDDLCADLPYQSGDEVCLLVNNLGASTYMELLIATKQAHALLAERGVTVHDTLVGNYCTSQEMSGYSITLLKLDDELKALYDLPCESFALRK</sequence>
<dbReference type="FunFam" id="3.40.50.10440:FF:000001">
    <property type="entry name" value="Dihydroxyacetone kinase, DhaK subunit"/>
    <property type="match status" value="1"/>
</dbReference>
<dbReference type="Pfam" id="PF02733">
    <property type="entry name" value="Dak1"/>
    <property type="match status" value="1"/>
</dbReference>
<dbReference type="AlphaFoldDB" id="A0A240EQY1"/>
<dbReference type="Gene3D" id="3.30.1180.20">
    <property type="entry name" value="Dihydroxyacetone kinase, domain 2"/>
    <property type="match status" value="1"/>
</dbReference>
<dbReference type="EMBL" id="OANU01000193">
    <property type="protein sequence ID" value="SNX51038.1"/>
    <property type="molecule type" value="Genomic_DNA"/>
</dbReference>
<evidence type="ECO:0000259" key="1">
    <source>
        <dbReference type="PROSITE" id="PS51481"/>
    </source>
</evidence>
<reference evidence="3" key="1">
    <citation type="submission" date="2016-06" db="EMBL/GenBank/DDBJ databases">
        <authorList>
            <person name="Rodrigo-Torres L."/>
            <person name="Arahal R.D."/>
            <person name="Lucena T."/>
        </authorList>
    </citation>
    <scope>NUCLEOTIDE SEQUENCE [LARGE SCALE GENOMIC DNA]</scope>
    <source>
        <strain evidence="3">CECT8203</strain>
    </source>
</reference>
<dbReference type="Proteomes" id="UP000219336">
    <property type="component" value="Unassembled WGS sequence"/>
</dbReference>
<dbReference type="GO" id="GO:0004371">
    <property type="term" value="F:glycerone kinase activity"/>
    <property type="evidence" value="ECO:0007669"/>
    <property type="project" value="InterPro"/>
</dbReference>
<organism evidence="2 3">
    <name type="scientific">Vibrio thalassae</name>
    <dbReference type="NCBI Taxonomy" id="1243014"/>
    <lineage>
        <taxon>Bacteria</taxon>
        <taxon>Pseudomonadati</taxon>
        <taxon>Pseudomonadota</taxon>
        <taxon>Gammaproteobacteria</taxon>
        <taxon>Vibrionales</taxon>
        <taxon>Vibrionaceae</taxon>
        <taxon>Vibrio</taxon>
    </lineage>
</organism>
<dbReference type="Gene3D" id="3.40.50.10440">
    <property type="entry name" value="Dihydroxyacetone kinase, domain 1"/>
    <property type="match status" value="1"/>
</dbReference>
<feature type="domain" description="DhaK" evidence="1">
    <location>
        <begin position="10"/>
        <end position="331"/>
    </location>
</feature>
<evidence type="ECO:0000313" key="2">
    <source>
        <dbReference type="EMBL" id="SNX51038.1"/>
    </source>
</evidence>
<keyword evidence="3" id="KW-1185">Reference proteome</keyword>